<dbReference type="Proteomes" id="UP000289805">
    <property type="component" value="Unassembled WGS sequence"/>
</dbReference>
<evidence type="ECO:0000256" key="1">
    <source>
        <dbReference type="SAM" id="Phobius"/>
    </source>
</evidence>
<accession>A0A4Q1KWE4</accession>
<dbReference type="EMBL" id="SDJQ01000012">
    <property type="protein sequence ID" value="RXR33990.1"/>
    <property type="molecule type" value="Genomic_DNA"/>
</dbReference>
<evidence type="ECO:0000313" key="2">
    <source>
        <dbReference type="EMBL" id="RXR25369.1"/>
    </source>
</evidence>
<evidence type="ECO:0000313" key="5">
    <source>
        <dbReference type="Proteomes" id="UP000290517"/>
    </source>
</evidence>
<comment type="caution">
    <text evidence="3">The sequence shown here is derived from an EMBL/GenBank/DDBJ whole genome shotgun (WGS) entry which is preliminary data.</text>
</comment>
<dbReference type="OrthoDB" id="3268584at2"/>
<proteinExistence type="predicted"/>
<reference evidence="4 5" key="1">
    <citation type="submission" date="2019-01" db="EMBL/GenBank/DDBJ databases">
        <title>Oerskovia turbata Genome sequencing and assembly.</title>
        <authorList>
            <person name="Dou T."/>
        </authorList>
    </citation>
    <scope>NUCLEOTIDE SEQUENCE [LARGE SCALE GENOMIC DNA]</scope>
    <source>
        <strain evidence="3 4">JCM12123</strain>
        <strain evidence="2 5">JCM3160</strain>
    </source>
</reference>
<gene>
    <name evidence="2" type="ORF">EQW73_10995</name>
    <name evidence="3" type="ORF">EQW78_10320</name>
</gene>
<keyword evidence="1" id="KW-0472">Membrane</keyword>
<evidence type="ECO:0000313" key="4">
    <source>
        <dbReference type="Proteomes" id="UP000289805"/>
    </source>
</evidence>
<keyword evidence="5" id="KW-1185">Reference proteome</keyword>
<dbReference type="STRING" id="1713.GCA_000718325_00732"/>
<keyword evidence="1" id="KW-1133">Transmembrane helix</keyword>
<dbReference type="Proteomes" id="UP000290517">
    <property type="component" value="Unassembled WGS sequence"/>
</dbReference>
<sequence>MPDDELYAPALYSGWWAALGVVLVLLVVGWVVFALASTRASAQEKASRFAPPWAAPGLHDPFAGLRVEFASRLDAVEATYLAGGLDERGLHLALSKEVRGFASGRLGVDASVLTLSEIEHMTGTQHLTRLIARYYHPSFAEDEAWEHAPPTGRDLAGTPTGRESIDRARSVVRTW</sequence>
<dbReference type="EMBL" id="SDJR01000006">
    <property type="protein sequence ID" value="RXR25369.1"/>
    <property type="molecule type" value="Genomic_DNA"/>
</dbReference>
<name>A0A4Q1KWE4_9CELL</name>
<evidence type="ECO:0000313" key="3">
    <source>
        <dbReference type="EMBL" id="RXR33990.1"/>
    </source>
</evidence>
<organism evidence="3 4">
    <name type="scientific">Oerskovia turbata</name>
    <dbReference type="NCBI Taxonomy" id="1713"/>
    <lineage>
        <taxon>Bacteria</taxon>
        <taxon>Bacillati</taxon>
        <taxon>Actinomycetota</taxon>
        <taxon>Actinomycetes</taxon>
        <taxon>Micrococcales</taxon>
        <taxon>Cellulomonadaceae</taxon>
        <taxon>Oerskovia</taxon>
    </lineage>
</organism>
<dbReference type="AlphaFoldDB" id="A0A4Q1KWE4"/>
<dbReference type="RefSeq" id="WP_030150289.1">
    <property type="nucleotide sequence ID" value="NZ_JOFV01000003.1"/>
</dbReference>
<feature type="transmembrane region" description="Helical" evidence="1">
    <location>
        <begin position="15"/>
        <end position="36"/>
    </location>
</feature>
<keyword evidence="1" id="KW-0812">Transmembrane</keyword>
<protein>
    <submittedName>
        <fullName evidence="3">Uncharacterized protein</fullName>
    </submittedName>
</protein>